<comment type="function">
    <text evidence="10">CRISPR (clustered regularly interspaced short palindromic repeat), is an adaptive immune system that provides protection against mobile genetic elements (viruses, transposable elements and conjugative plasmids). CRISPR clusters contain spacers, sequences complementary to antecedent mobile elements, and target invading nucleic acids. CRISPR clusters are transcribed and processed into CRISPR RNA (crRNA). Acts as a dsDNA endonuclease. Involved in the integration of spacer DNA into the CRISPR cassette.</text>
</comment>
<comment type="similarity">
    <text evidence="10">Belongs to the CRISPR-associated endonuclease Cas1 family.</text>
</comment>
<evidence type="ECO:0000256" key="4">
    <source>
        <dbReference type="ARBA" id="ARBA00022801"/>
    </source>
</evidence>
<accession>A0ABS4K9U3</accession>
<dbReference type="InterPro" id="IPR042211">
    <property type="entry name" value="CRISPR-assoc_Cas1_N"/>
</dbReference>
<dbReference type="InterPro" id="IPR042206">
    <property type="entry name" value="CRISPR-assoc_Cas1_C"/>
</dbReference>
<dbReference type="InterPro" id="IPR050646">
    <property type="entry name" value="Cas1"/>
</dbReference>
<evidence type="ECO:0000256" key="3">
    <source>
        <dbReference type="ARBA" id="ARBA00022759"/>
    </source>
</evidence>
<dbReference type="RefSeq" id="WP_210059839.1">
    <property type="nucleotide sequence ID" value="NZ_JAGGLJ010000001.1"/>
</dbReference>
<dbReference type="InterPro" id="IPR002729">
    <property type="entry name" value="CRISPR-assoc_Cas1"/>
</dbReference>
<dbReference type="HAMAP" id="MF_01470">
    <property type="entry name" value="Cas1"/>
    <property type="match status" value="1"/>
</dbReference>
<keyword evidence="12" id="KW-1185">Reference proteome</keyword>
<keyword evidence="8 10" id="KW-0464">Manganese</keyword>
<evidence type="ECO:0000256" key="8">
    <source>
        <dbReference type="ARBA" id="ARBA00023211"/>
    </source>
</evidence>
<dbReference type="NCBIfam" id="TIGR00287">
    <property type="entry name" value="cas1"/>
    <property type="match status" value="1"/>
</dbReference>
<evidence type="ECO:0000256" key="7">
    <source>
        <dbReference type="ARBA" id="ARBA00023125"/>
    </source>
</evidence>
<reference evidence="11 12" key="1">
    <citation type="submission" date="2021-03" db="EMBL/GenBank/DDBJ databases">
        <title>Genomic Encyclopedia of Type Strains, Phase IV (KMG-IV): sequencing the most valuable type-strain genomes for metagenomic binning, comparative biology and taxonomic classification.</title>
        <authorList>
            <person name="Goeker M."/>
        </authorList>
    </citation>
    <scope>NUCLEOTIDE SEQUENCE [LARGE SCALE GENOMIC DNA]</scope>
    <source>
        <strain evidence="11 12">DSM 27563</strain>
    </source>
</reference>
<dbReference type="PANTHER" id="PTHR34353:SF2">
    <property type="entry name" value="CRISPR-ASSOCIATED ENDONUCLEASE CAS1 1"/>
    <property type="match status" value="1"/>
</dbReference>
<feature type="binding site" evidence="10">
    <location>
        <position position="248"/>
    </location>
    <ligand>
        <name>Mn(2+)</name>
        <dbReference type="ChEBI" id="CHEBI:29035"/>
    </ligand>
</feature>
<dbReference type="EC" id="3.1.-.-" evidence="10"/>
<dbReference type="Pfam" id="PF01867">
    <property type="entry name" value="Cas_Cas1"/>
    <property type="match status" value="1"/>
</dbReference>
<dbReference type="Gene3D" id="1.20.120.920">
    <property type="entry name" value="CRISPR-associated endonuclease Cas1, C-terminal domain"/>
    <property type="match status" value="1"/>
</dbReference>
<proteinExistence type="inferred from homology"/>
<evidence type="ECO:0000256" key="5">
    <source>
        <dbReference type="ARBA" id="ARBA00022842"/>
    </source>
</evidence>
<feature type="binding site" evidence="10">
    <location>
        <position position="233"/>
    </location>
    <ligand>
        <name>Mn(2+)</name>
        <dbReference type="ChEBI" id="CHEBI:29035"/>
    </ligand>
</feature>
<comment type="cofactor">
    <cofactor evidence="10">
        <name>Mg(2+)</name>
        <dbReference type="ChEBI" id="CHEBI:18420"/>
    </cofactor>
    <cofactor evidence="10">
        <name>Mn(2+)</name>
        <dbReference type="ChEBI" id="CHEBI:29035"/>
    </cofactor>
</comment>
<evidence type="ECO:0000256" key="10">
    <source>
        <dbReference type="HAMAP-Rule" id="MF_01470"/>
    </source>
</evidence>
<gene>
    <name evidence="10" type="primary">cas1</name>
    <name evidence="11" type="ORF">J2Z71_000049</name>
</gene>
<evidence type="ECO:0000256" key="6">
    <source>
        <dbReference type="ARBA" id="ARBA00023118"/>
    </source>
</evidence>
<keyword evidence="7 10" id="KW-0238">DNA-binding</keyword>
<dbReference type="NCBIfam" id="TIGR03640">
    <property type="entry name" value="cas1_DVULG"/>
    <property type="match status" value="1"/>
</dbReference>
<keyword evidence="4 10" id="KW-0378">Hydrolase</keyword>
<evidence type="ECO:0000313" key="11">
    <source>
        <dbReference type="EMBL" id="MBP2024534.1"/>
    </source>
</evidence>
<evidence type="ECO:0000256" key="9">
    <source>
        <dbReference type="ARBA" id="ARBA00038592"/>
    </source>
</evidence>
<dbReference type="PANTHER" id="PTHR34353">
    <property type="entry name" value="CRISPR-ASSOCIATED ENDONUCLEASE CAS1 1"/>
    <property type="match status" value="1"/>
</dbReference>
<keyword evidence="5 10" id="KW-0460">Magnesium</keyword>
<keyword evidence="6 10" id="KW-0051">Antiviral defense</keyword>
<keyword evidence="1 10" id="KW-0540">Nuclease</keyword>
<keyword evidence="3 10" id="KW-0255">Endonuclease</keyword>
<feature type="binding site" evidence="10">
    <location>
        <position position="165"/>
    </location>
    <ligand>
        <name>Mn(2+)</name>
        <dbReference type="ChEBI" id="CHEBI:29035"/>
    </ligand>
</feature>
<name>A0ABS4K9U3_9FIRM</name>
<dbReference type="InterPro" id="IPR019856">
    <property type="entry name" value="CRISPR-assoc_Cas1_DVULG"/>
</dbReference>
<dbReference type="Gene3D" id="3.100.10.20">
    <property type="entry name" value="CRISPR-associated endonuclease Cas1, N-terminal domain"/>
    <property type="match status" value="1"/>
</dbReference>
<comment type="subunit">
    <text evidence="9 10">Homodimer, forms a heterotetramer with a Cas2 homodimer.</text>
</comment>
<evidence type="ECO:0000256" key="2">
    <source>
        <dbReference type="ARBA" id="ARBA00022723"/>
    </source>
</evidence>
<dbReference type="Proteomes" id="UP001519306">
    <property type="component" value="Unassembled WGS sequence"/>
</dbReference>
<organism evidence="11 12">
    <name type="scientific">Peptoniphilus stercorisuis</name>
    <dbReference type="NCBI Taxonomy" id="1436965"/>
    <lineage>
        <taxon>Bacteria</taxon>
        <taxon>Bacillati</taxon>
        <taxon>Bacillota</taxon>
        <taxon>Tissierellia</taxon>
        <taxon>Tissierellales</taxon>
        <taxon>Peptoniphilaceae</taxon>
        <taxon>Peptoniphilus</taxon>
    </lineage>
</organism>
<evidence type="ECO:0000256" key="1">
    <source>
        <dbReference type="ARBA" id="ARBA00022722"/>
    </source>
</evidence>
<keyword evidence="2 10" id="KW-0479">Metal-binding</keyword>
<dbReference type="EMBL" id="JAGGLJ010000001">
    <property type="protein sequence ID" value="MBP2024534.1"/>
    <property type="molecule type" value="Genomic_DNA"/>
</dbReference>
<comment type="caution">
    <text evidence="11">The sequence shown here is derived from an EMBL/GenBank/DDBJ whole genome shotgun (WGS) entry which is preliminary data.</text>
</comment>
<protein>
    <recommendedName>
        <fullName evidence="10">CRISPR-associated endonuclease Cas1</fullName>
        <ecNumber evidence="10">3.1.-.-</ecNumber>
    </recommendedName>
</protein>
<sequence length="342" mass="39437">MRKILNTLYITTPSVYLALDGENILIKDNGETLGRLPLHNLEAIVTCGYIGASPKLMYKCAEKNISLTFLNSNGRFLARVVGETKGNVHLRKEQYKISEDIESLKYAKSFISGKIHNQRIVLNRAVRDYSLRIETEEIADVAQMLKYYSKKVWSSENKAELRGYEGLTSQMYFSVLDKLILNQKDDFYFKERSKRPPLDPFNSLLSFLYTILSYEIASSLETVGLDPYVGFMHTDRAGRISLALDLVEELRAPVVDRMAITLVNQKQITIEDFRILENNVVLITDEGKKKIFSNIRSKKLEEITHPYLKEKVQWGMIPYIQSMLLARSIRGDLELYPPFLWK</sequence>
<evidence type="ECO:0000313" key="12">
    <source>
        <dbReference type="Proteomes" id="UP001519306"/>
    </source>
</evidence>